<feature type="repeat" description="TPR" evidence="1">
    <location>
        <begin position="1522"/>
        <end position="1555"/>
    </location>
</feature>
<dbReference type="Pfam" id="PF13424">
    <property type="entry name" value="TPR_12"/>
    <property type="match status" value="13"/>
</dbReference>
<feature type="repeat" description="TPR" evidence="1">
    <location>
        <begin position="566"/>
        <end position="599"/>
    </location>
</feature>
<feature type="repeat" description="TPR" evidence="1">
    <location>
        <begin position="1650"/>
        <end position="1683"/>
    </location>
</feature>
<name>A0A2B4S3L6_STYPI</name>
<evidence type="ECO:0000313" key="3">
    <source>
        <dbReference type="EMBL" id="PFX23639.1"/>
    </source>
</evidence>
<feature type="repeat" description="TPR" evidence="1">
    <location>
        <begin position="1850"/>
        <end position="1883"/>
    </location>
</feature>
<dbReference type="Pfam" id="PF12770">
    <property type="entry name" value="CHAT"/>
    <property type="match status" value="2"/>
</dbReference>
<evidence type="ECO:0000259" key="2">
    <source>
        <dbReference type="Pfam" id="PF12770"/>
    </source>
</evidence>
<organism evidence="3 4">
    <name type="scientific">Stylophora pistillata</name>
    <name type="common">Smooth cauliflower coral</name>
    <dbReference type="NCBI Taxonomy" id="50429"/>
    <lineage>
        <taxon>Eukaryota</taxon>
        <taxon>Metazoa</taxon>
        <taxon>Cnidaria</taxon>
        <taxon>Anthozoa</taxon>
        <taxon>Hexacorallia</taxon>
        <taxon>Scleractinia</taxon>
        <taxon>Astrocoeniina</taxon>
        <taxon>Pocilloporidae</taxon>
        <taxon>Stylophora</taxon>
    </lineage>
</organism>
<feature type="domain" description="CHAT" evidence="2">
    <location>
        <begin position="2166"/>
        <end position="2388"/>
    </location>
</feature>
<feature type="repeat" description="TPR" evidence="1">
    <location>
        <begin position="726"/>
        <end position="759"/>
    </location>
</feature>
<dbReference type="Proteomes" id="UP000225706">
    <property type="component" value="Unassembled WGS sequence"/>
</dbReference>
<dbReference type="SMART" id="SM00028">
    <property type="entry name" value="TPR"/>
    <property type="match status" value="34"/>
</dbReference>
<dbReference type="InterPro" id="IPR019734">
    <property type="entry name" value="TPR_rpt"/>
</dbReference>
<dbReference type="EMBL" id="LSMT01000201">
    <property type="protein sequence ID" value="PFX23639.1"/>
    <property type="molecule type" value="Genomic_DNA"/>
</dbReference>
<protein>
    <submittedName>
        <fullName evidence="3">Tetratricopeptide repeat protein 28</fullName>
    </submittedName>
</protein>
<reference evidence="4" key="1">
    <citation type="journal article" date="2017" name="bioRxiv">
        <title>Comparative analysis of the genomes of Stylophora pistillata and Acropora digitifera provides evidence for extensive differences between species of corals.</title>
        <authorList>
            <person name="Voolstra C.R."/>
            <person name="Li Y."/>
            <person name="Liew Y.J."/>
            <person name="Baumgarten S."/>
            <person name="Zoccola D."/>
            <person name="Flot J.-F."/>
            <person name="Tambutte S."/>
            <person name="Allemand D."/>
            <person name="Aranda M."/>
        </authorList>
    </citation>
    <scope>NUCLEOTIDE SEQUENCE [LARGE SCALE GENOMIC DNA]</scope>
</reference>
<accession>A0A2B4S3L6</accession>
<feature type="repeat" description="TPR" evidence="1">
    <location>
        <begin position="1273"/>
        <end position="1306"/>
    </location>
</feature>
<feature type="repeat" description="TPR" evidence="1">
    <location>
        <begin position="1602"/>
        <end position="1635"/>
    </location>
</feature>
<keyword evidence="4" id="KW-1185">Reference proteome</keyword>
<dbReference type="PANTHER" id="PTHR10098">
    <property type="entry name" value="RAPSYN-RELATED"/>
    <property type="match status" value="1"/>
</dbReference>
<feature type="repeat" description="TPR" evidence="1">
    <location>
        <begin position="206"/>
        <end position="239"/>
    </location>
</feature>
<feature type="repeat" description="TPR" evidence="1">
    <location>
        <begin position="1810"/>
        <end position="1843"/>
    </location>
</feature>
<feature type="repeat" description="TPR" evidence="1">
    <location>
        <begin position="686"/>
        <end position="719"/>
    </location>
</feature>
<comment type="caution">
    <text evidence="3">The sequence shown here is derived from an EMBL/GenBank/DDBJ whole genome shotgun (WGS) entry which is preliminary data.</text>
</comment>
<dbReference type="OrthoDB" id="5979705at2759"/>
<keyword evidence="1" id="KW-0802">TPR repeat</keyword>
<dbReference type="InterPro" id="IPR024983">
    <property type="entry name" value="CHAT_dom"/>
</dbReference>
<proteinExistence type="predicted"/>
<dbReference type="PANTHER" id="PTHR10098:SF108">
    <property type="entry name" value="TETRATRICOPEPTIDE REPEAT PROTEIN 28"/>
    <property type="match status" value="1"/>
</dbReference>
<dbReference type="SUPFAM" id="SSF81901">
    <property type="entry name" value="HCP-like"/>
    <property type="match status" value="1"/>
</dbReference>
<dbReference type="PROSITE" id="PS50005">
    <property type="entry name" value="TPR"/>
    <property type="match status" value="11"/>
</dbReference>
<gene>
    <name evidence="3" type="primary">TTC28</name>
    <name evidence="3" type="ORF">AWC38_SpisGene11783</name>
</gene>
<dbReference type="SUPFAM" id="SSF48452">
    <property type="entry name" value="TPR-like"/>
    <property type="match status" value="8"/>
</dbReference>
<dbReference type="InterPro" id="IPR011990">
    <property type="entry name" value="TPR-like_helical_dom_sf"/>
</dbReference>
<feature type="domain" description="CHAT" evidence="2">
    <location>
        <begin position="983"/>
        <end position="1264"/>
    </location>
</feature>
<evidence type="ECO:0000313" key="4">
    <source>
        <dbReference type="Proteomes" id="UP000225706"/>
    </source>
</evidence>
<dbReference type="Gene3D" id="1.25.40.10">
    <property type="entry name" value="Tetratricopeptide repeat domain"/>
    <property type="match status" value="10"/>
</dbReference>
<evidence type="ECO:0000256" key="1">
    <source>
        <dbReference type="PROSITE-ProRule" id="PRU00339"/>
    </source>
</evidence>
<feature type="repeat" description="TPR" evidence="1">
    <location>
        <begin position="366"/>
        <end position="399"/>
    </location>
</feature>
<sequence length="2389" mass="266251">MERSSSKVPRETGDGPVKENALDFETLGAIAHVYRNQGNEAFKKGDFLNAVLFYTEGIKVNCNDIELKAKLYNNRAIVHFKLGNYHDSLSDARAATELQPAFLKAIVRGATASAELKKFEEAITWCNKGLAFLIHFNVNKIDQNNKILLALKTQSVEELAGEFMDKKDQGNRDITSNSSGDIKKVFDCCHLNLKIAKERRDRAGEGYAYGSLGNAFEQVGDLKKALNYYNLCLQIAKEVRDTPLKGKACGCLGSAYHKLGDFKKAVEYHNMSLKIFKEMGDKRNEGAAYSNLGIANRCLGNLRKAVEYQNLHLEIAREVGDKHSEGRAYGNLGNAHHNLGDVKNAIEYHNLHLAISKEMGDRHGESSAYGSLGIAYDSLGDFKNALKYHNLHLEITKEIGDKHGEGKAHGNLGITYNSLSDFNKAIHCHRLSAEISKEIGDRHGEGSSYGSLGSAYRQLGNLKKSIEYHNLHLEIAKEVGDKHQEGGAYGNLGNAYNMLGDVKKAIEYHNLDLKVMKEVGNKHGEASAYGNLSTAYQGLGDYKKAIEYLILLLDIMKEVGDKHGEGGAYGNLGSAYHALSDFKKAIDYFSIHLEISEEIGDKLGKGVAYSNLGNAYDSLGDFKKALEYHMLHLDIAKEIGDKYGEGGAYGSLGNVYLCLGDLQNALKFLNAHLKIATELGNKRGEGNAYGNIGKIYLLLGDFKKAIEYHNLNLEIIKEIGDKHGEGISYGRLGNDYLALGDLMKAEDFFRRQLDITKEVGDKSSEAAAYYSLAFLFESQGRLPTAVEHYKASIALYDAMRSLLKSKDEWKVNFRHKAQRAYTGFWKALVKQGEIDEALFAAEKGRAQALVDLMECSFHDGAGSPEEAVLKNPFEEEEEYLEVLRYVPLNTVFQAVDYPDVSLWVIPQGKQVQLKQNKVEHTVSENNDAPQSFELLVLDAYDKIGVNVDLTCEDRSLNAFRESGIKENERTKRENPQPSAEQEDCLNTLYNLIIQPIIDLIQGDELVIVPDGPFWLVPYAAFKNADSKFLFESFRIRLAPSLTSFRLIADCPEDYHRRSGALLVGDPWVTDIPWTYPNGEKMFKQLPFAVKEVEMIGKILDVTPLTGRQATKREVLKKLSSVALVHFAAHGSMDTGEIALTPDPERLSAEITKEDFILTIGEVLNAQLRAKLVVLSCCHSGRGEIKAEGVVGIARAFMAVGARSLLVALWAIDDEATLEFMKCFYHHLAEGRRASESLNLAMKSLRESEKFSKIKFWAPFLLIGDDVTLDFAIADVYRNQGNEAFKKGDFLEAIHFYTEGIKVNCNEKELKAKLYNNRATAHFKLGNHGESLVDAKAATELKPTYLKAIIRGATACSELRKFEEALTWCDKGLAKINKDNQYLLKLKTRSTKEVEGDSMKRKDHISPVPMNPVTRIGDVNKFVDFFYQNLKISQEEGDKTGEIHANGNLGGVFQTVGDFKTAIGYYNRFLHIAKEVRDRSLEGRACDSLAYAYYILGNFENAIHYYKLGLQLTEEVGEKKRNGNTFGNLGNVYYSLGAFENALNYYKLCLERSKEVGDRHAMGTAYGNIGKTHHSLSEYKNALHYHNLELEIVKELGDSCGKFKVYCNLGNAYYSLGDFKRALEFQKQNLEFTRELKDKHGEEVGDKHGEGKAHGELGKAYYNLGDFKKAIDCHNLDLRLAEEEGDKNGKGKAYGNLGSAYSSLGDFKIAKHNYELCLKLVKEVGDRHVEGKAYASLGYSCQSLGDFKKAIEYHSLHLEISEKIGDRQGEGAAYCNLGNAHHSMGDLKRAIRNQKKHLETTQEVGDKRGEGTAYCNLGNAYHRLGDFKRAIDFHNLHFEITKETQDKRGKGTAFCNLGNAYQKLGDLKKAIEYQNQHLEIFKEVGDKDGVGIAYGNLGNSYQILGDYEEPIHNHKLCLAITKAVGDKRGEGNAHGNLGNAYQGQEDFKQAIKYQTSYLEIAKELGDKHGKAESLGFLPKAHEHYKASVKLYNDMRSLLKSKDEWKVNFRNEAQIAYPVLWRVLKKQKKIVEALSAAERGRAQALTDLMESRFCSGAIQQDVDDENLTVVRHLPSSTLFEALDHPDVNLWVVSKGKVYFKINNVERIMSQTVATQSLESFVLDACAKINELPEVRCEDRSLDALKESRSKVIEEGEQNIPKPLIQLDAYLSPLYNISIQPVADLLQDDELLIVPDGPLWLAPYAAFKDANSKYLCESFRIRLTPSLTSHRLIADCPEDHHKSSGALLVGDPWGAEVTNSQGEKILEQLPCAEEEVEMIGKILKIAPITGGRATKREVLQRLTSVSLVHFAAHGCMETGEIALTPDPDRISTVPKKEDYILTIGDVLNTQLHAKIVVLNCCHSGRGEIKAEGVVCIARAFMGAGARSVVASM</sequence>
<dbReference type="Pfam" id="PF13181">
    <property type="entry name" value="TPR_8"/>
    <property type="match status" value="2"/>
</dbReference>